<dbReference type="InterPro" id="IPR057670">
    <property type="entry name" value="SH3_retrovirus"/>
</dbReference>
<accession>A0A6L2KB34</accession>
<dbReference type="EMBL" id="BKCJ010002157">
    <property type="protein sequence ID" value="GEU46671.1"/>
    <property type="molecule type" value="Genomic_DNA"/>
</dbReference>
<feature type="compositionally biased region" description="Pro residues" evidence="1">
    <location>
        <begin position="230"/>
        <end position="245"/>
    </location>
</feature>
<sequence length="642" mass="71373">MALTFADTHNIIAFLTKSDASKGFDQIVNFLNAHVIQYALLVNPTIYVSCIKQFWAFVSIKRSNDVMRLQALIDRKKVILTEDMIRQALCLDDVAGVDCLPNEEIFTELARMRYEKPSIKLTFYKAFFLAQWNLVRNMDSLSKFYIYPRFLQLKISAQVGDLSSYTTKYISLALTQKVFANMRRVGKGFSWVDTPLFKGMLVPQQAVDDVADVVVDDVATDVIAEDAVEPTPPSLTPAITPPPQELPSTSQVAPTPPLSPIAQPTSPPQQQPSQPTTISMDLLNTLVLYNYTLPSPWSSSLRHLSSSYSSSSSITSNSVPSTRESKVVKNDNVIALGMFKINPSKTSMVDNVMPNKPVNASVRTKLITNSQPHVIAQENMNSNSNGISFTGVESAAKTRRPWPKSNRKNDRVPSVSKSSCIKNKYVEVKEHHRNLLLPNSKKHMPSECNNVKLAIRNDKSEVVCAMAIAITCYTQNHSIIHCQFKKTPYELINSKKPDISFRYVFGALCYPKNDCEDIGKLGMKGDIGLFIDYSTTSCGYRVYNRRTKKIIETMNVTFDGLDLTYASSTITSQKPTERELDLLFEAMYNDYIGGQLSAAPRTYPAAPTNEVLQTSMASTTTANTAPTPTNSSSQTTDIPNTS</sequence>
<dbReference type="Pfam" id="PF25597">
    <property type="entry name" value="SH3_retrovirus"/>
    <property type="match status" value="1"/>
</dbReference>
<evidence type="ECO:0000256" key="1">
    <source>
        <dbReference type="SAM" id="MobiDB-lite"/>
    </source>
</evidence>
<feature type="region of interest" description="Disordered" evidence="1">
    <location>
        <begin position="618"/>
        <end position="642"/>
    </location>
</feature>
<evidence type="ECO:0000313" key="3">
    <source>
        <dbReference type="EMBL" id="GEU46671.1"/>
    </source>
</evidence>
<evidence type="ECO:0000259" key="2">
    <source>
        <dbReference type="Pfam" id="PF25597"/>
    </source>
</evidence>
<feature type="compositionally biased region" description="Low complexity" evidence="1">
    <location>
        <begin position="302"/>
        <end position="321"/>
    </location>
</feature>
<proteinExistence type="predicted"/>
<name>A0A6L2KB34_TANCI</name>
<feature type="domain" description="Retroviral polymerase SH3-like" evidence="2">
    <location>
        <begin position="508"/>
        <end position="559"/>
    </location>
</feature>
<gene>
    <name evidence="3" type="ORF">Tci_018649</name>
</gene>
<feature type="region of interest" description="Disordered" evidence="1">
    <location>
        <begin position="226"/>
        <end position="276"/>
    </location>
</feature>
<feature type="compositionally biased region" description="Low complexity" evidence="1">
    <location>
        <begin position="618"/>
        <end position="636"/>
    </location>
</feature>
<organism evidence="3">
    <name type="scientific">Tanacetum cinerariifolium</name>
    <name type="common">Dalmatian daisy</name>
    <name type="synonym">Chrysanthemum cinerariifolium</name>
    <dbReference type="NCBI Taxonomy" id="118510"/>
    <lineage>
        <taxon>Eukaryota</taxon>
        <taxon>Viridiplantae</taxon>
        <taxon>Streptophyta</taxon>
        <taxon>Embryophyta</taxon>
        <taxon>Tracheophyta</taxon>
        <taxon>Spermatophyta</taxon>
        <taxon>Magnoliopsida</taxon>
        <taxon>eudicotyledons</taxon>
        <taxon>Gunneridae</taxon>
        <taxon>Pentapetalae</taxon>
        <taxon>asterids</taxon>
        <taxon>campanulids</taxon>
        <taxon>Asterales</taxon>
        <taxon>Asteraceae</taxon>
        <taxon>Asteroideae</taxon>
        <taxon>Anthemideae</taxon>
        <taxon>Anthemidinae</taxon>
        <taxon>Tanacetum</taxon>
    </lineage>
</organism>
<dbReference type="AlphaFoldDB" id="A0A6L2KB34"/>
<feature type="region of interest" description="Disordered" evidence="1">
    <location>
        <begin position="302"/>
        <end position="323"/>
    </location>
</feature>
<feature type="compositionally biased region" description="Pro residues" evidence="1">
    <location>
        <begin position="254"/>
        <end position="270"/>
    </location>
</feature>
<protein>
    <submittedName>
        <fullName evidence="3">Integrase, catalytic region, zinc finger, CCHC-type, peptidase aspartic, catalytic</fullName>
    </submittedName>
</protein>
<comment type="caution">
    <text evidence="3">The sequence shown here is derived from an EMBL/GenBank/DDBJ whole genome shotgun (WGS) entry which is preliminary data.</text>
</comment>
<reference evidence="3" key="1">
    <citation type="journal article" date="2019" name="Sci. Rep.">
        <title>Draft genome of Tanacetum cinerariifolium, the natural source of mosquito coil.</title>
        <authorList>
            <person name="Yamashiro T."/>
            <person name="Shiraishi A."/>
            <person name="Satake H."/>
            <person name="Nakayama K."/>
        </authorList>
    </citation>
    <scope>NUCLEOTIDE SEQUENCE</scope>
</reference>